<evidence type="ECO:0000256" key="4">
    <source>
        <dbReference type="ARBA" id="ARBA00022729"/>
    </source>
</evidence>
<sequence>MDRGIPLNWCQIRLIRVNGRKEANCRALMEDGGGGGRGGTGRNSSTKTAAKRTLDFVCVVALPLSVVPMSPLSSLSCLWLLLGFFFLLALPSLALGLRQQSVGAKGRLFCGTQPAQNVLVKLYDKDTGLDPDDQLDSARTDASGNFKVQGDERETTNIDPELRIYHHCNKGLNPCPRKWIITVPDKYIHSGKAPPKKYFELGNINLEVEVEGESFDCIH</sequence>
<comment type="subcellular location">
    <subcellularLocation>
        <location evidence="1">Secreted</location>
    </subcellularLocation>
</comment>
<dbReference type="Gene3D" id="2.60.40.3330">
    <property type="match status" value="1"/>
</dbReference>
<comment type="similarity">
    <text evidence="2">Belongs to the nematode transthyretin-like family.</text>
</comment>
<dbReference type="EMBL" id="JBICBT010000207">
    <property type="protein sequence ID" value="KAL3120860.1"/>
    <property type="molecule type" value="Genomic_DNA"/>
</dbReference>
<dbReference type="Proteomes" id="UP001620626">
    <property type="component" value="Unassembled WGS sequence"/>
</dbReference>
<accession>A0ABD2M024</accession>
<evidence type="ECO:0000256" key="5">
    <source>
        <dbReference type="SAM" id="Phobius"/>
    </source>
</evidence>
<keyword evidence="5" id="KW-0812">Transmembrane</keyword>
<evidence type="ECO:0000313" key="7">
    <source>
        <dbReference type="Proteomes" id="UP001620626"/>
    </source>
</evidence>
<dbReference type="Pfam" id="PF01060">
    <property type="entry name" value="TTR-52"/>
    <property type="match status" value="1"/>
</dbReference>
<protein>
    <recommendedName>
        <fullName evidence="8">Transthyretin-like protein 46</fullName>
    </recommendedName>
</protein>
<proteinExistence type="inferred from homology"/>
<dbReference type="InterPro" id="IPR001534">
    <property type="entry name" value="Transthyretin-like"/>
</dbReference>
<name>A0ABD2M024_9BILA</name>
<dbReference type="AlphaFoldDB" id="A0ABD2M024"/>
<organism evidence="6 7">
    <name type="scientific">Heterodera trifolii</name>
    <dbReference type="NCBI Taxonomy" id="157864"/>
    <lineage>
        <taxon>Eukaryota</taxon>
        <taxon>Metazoa</taxon>
        <taxon>Ecdysozoa</taxon>
        <taxon>Nematoda</taxon>
        <taxon>Chromadorea</taxon>
        <taxon>Rhabditida</taxon>
        <taxon>Tylenchina</taxon>
        <taxon>Tylenchomorpha</taxon>
        <taxon>Tylenchoidea</taxon>
        <taxon>Heteroderidae</taxon>
        <taxon>Heteroderinae</taxon>
        <taxon>Heterodera</taxon>
    </lineage>
</organism>
<evidence type="ECO:0008006" key="8">
    <source>
        <dbReference type="Google" id="ProtNLM"/>
    </source>
</evidence>
<keyword evidence="5" id="KW-1133">Transmembrane helix</keyword>
<dbReference type="InterPro" id="IPR038479">
    <property type="entry name" value="Transthyretin-like_sf"/>
</dbReference>
<dbReference type="PANTHER" id="PTHR21700">
    <property type="entry name" value="TRANSTHYRETIN-LIKE FAMILY PROTEIN-RELATED"/>
    <property type="match status" value="1"/>
</dbReference>
<comment type="caution">
    <text evidence="6">The sequence shown here is derived from an EMBL/GenBank/DDBJ whole genome shotgun (WGS) entry which is preliminary data.</text>
</comment>
<keyword evidence="5" id="KW-0472">Membrane</keyword>
<evidence type="ECO:0000256" key="3">
    <source>
        <dbReference type="ARBA" id="ARBA00022525"/>
    </source>
</evidence>
<evidence type="ECO:0000256" key="2">
    <source>
        <dbReference type="ARBA" id="ARBA00010112"/>
    </source>
</evidence>
<keyword evidence="3" id="KW-0964">Secreted</keyword>
<feature type="transmembrane region" description="Helical" evidence="5">
    <location>
        <begin position="78"/>
        <end position="97"/>
    </location>
</feature>
<keyword evidence="4" id="KW-0732">Signal</keyword>
<dbReference type="GO" id="GO:0005576">
    <property type="term" value="C:extracellular region"/>
    <property type="evidence" value="ECO:0007669"/>
    <property type="project" value="UniProtKB-SubCell"/>
</dbReference>
<reference evidence="6 7" key="1">
    <citation type="submission" date="2024-10" db="EMBL/GenBank/DDBJ databases">
        <authorList>
            <person name="Kim D."/>
        </authorList>
    </citation>
    <scope>NUCLEOTIDE SEQUENCE [LARGE SCALE GENOMIC DNA]</scope>
    <source>
        <strain evidence="6">BH-2024</strain>
    </source>
</reference>
<evidence type="ECO:0000256" key="1">
    <source>
        <dbReference type="ARBA" id="ARBA00004613"/>
    </source>
</evidence>
<keyword evidence="7" id="KW-1185">Reference proteome</keyword>
<gene>
    <name evidence="6" type="ORF">niasHT_008152</name>
</gene>
<evidence type="ECO:0000313" key="6">
    <source>
        <dbReference type="EMBL" id="KAL3120860.1"/>
    </source>
</evidence>